<reference evidence="1 2" key="1">
    <citation type="journal article" date="2016" name="Nat. Commun.">
        <title>Thousands of microbial genomes shed light on interconnected biogeochemical processes in an aquifer system.</title>
        <authorList>
            <person name="Anantharaman K."/>
            <person name="Brown C.T."/>
            <person name="Hug L.A."/>
            <person name="Sharon I."/>
            <person name="Castelle C.J."/>
            <person name="Probst A.J."/>
            <person name="Thomas B.C."/>
            <person name="Singh A."/>
            <person name="Wilkins M.J."/>
            <person name="Karaoz U."/>
            <person name="Brodie E.L."/>
            <person name="Williams K.H."/>
            <person name="Hubbard S.S."/>
            <person name="Banfield J.F."/>
        </authorList>
    </citation>
    <scope>NUCLEOTIDE SEQUENCE [LARGE SCALE GENOMIC DNA]</scope>
</reference>
<accession>A0A1F6NV82</accession>
<dbReference type="InterPro" id="IPR029063">
    <property type="entry name" value="SAM-dependent_MTases_sf"/>
</dbReference>
<dbReference type="SUPFAM" id="SSF53335">
    <property type="entry name" value="S-adenosyl-L-methionine-dependent methyltransferases"/>
    <property type="match status" value="1"/>
</dbReference>
<dbReference type="EMBL" id="MFQZ01000009">
    <property type="protein sequence ID" value="OGH87829.1"/>
    <property type="molecule type" value="Genomic_DNA"/>
</dbReference>
<protein>
    <submittedName>
        <fullName evidence="1">Uncharacterized protein</fullName>
    </submittedName>
</protein>
<proteinExistence type="predicted"/>
<evidence type="ECO:0000313" key="2">
    <source>
        <dbReference type="Proteomes" id="UP000177907"/>
    </source>
</evidence>
<sequence>MQKNTKNKQDVTSLFKAVGIPGRFIITATNNTYEIDALEPKNNWLYPAFRGFQNLSTRLTKENKPTDTFVAIGTGQGLDAVGAYHILKPKNIIITDLHPAVVPITEKNFYQNIKNGSAAVMALTGNLCEPLRQNKITADIIYANLPNIPLSEADTILSGQLTSTFFDASRAPHSPSLLNAYLLGLQNAFLQDAHASLAPGGSVIINLGGRVPIALIQTMFADAGYTYQELYATFKLQTQPEWVLGGYARAEEKYKKRFDFYRYDAASARLGTKIFEENISAVKLKKLLEPFLINATSALKRCVYDHERVGHVVQIIRGLKKN</sequence>
<dbReference type="Pfam" id="PF06325">
    <property type="entry name" value="PrmA"/>
    <property type="match status" value="1"/>
</dbReference>
<dbReference type="AlphaFoldDB" id="A0A1F6NV82"/>
<organism evidence="1 2">
    <name type="scientific">Candidatus Magasanikbacteria bacterium RIFOXYC2_FULL_42_28</name>
    <dbReference type="NCBI Taxonomy" id="1798704"/>
    <lineage>
        <taxon>Bacteria</taxon>
        <taxon>Candidatus Magasanikiibacteriota</taxon>
    </lineage>
</organism>
<dbReference type="Gene3D" id="3.40.50.150">
    <property type="entry name" value="Vaccinia Virus protein VP39"/>
    <property type="match status" value="1"/>
</dbReference>
<evidence type="ECO:0000313" key="1">
    <source>
        <dbReference type="EMBL" id="OGH87829.1"/>
    </source>
</evidence>
<gene>
    <name evidence="1" type="ORF">A3J93_05360</name>
</gene>
<comment type="caution">
    <text evidence="1">The sequence shown here is derived from an EMBL/GenBank/DDBJ whole genome shotgun (WGS) entry which is preliminary data.</text>
</comment>
<name>A0A1F6NV82_9BACT</name>
<dbReference type="Proteomes" id="UP000177907">
    <property type="component" value="Unassembled WGS sequence"/>
</dbReference>
<dbReference type="STRING" id="1798704.A3J93_05360"/>